<keyword evidence="1" id="KW-0472">Membrane</keyword>
<evidence type="ECO:0000256" key="1">
    <source>
        <dbReference type="SAM" id="Phobius"/>
    </source>
</evidence>
<sequence length="410" mass="41136">MNRLRVRPAVAAGALAGRLLALAPGMLPRSALVAAVAGLALTLLGMAVGAGVGALRDRIGDRPPAPVSGGVLAAGLVVAGAAVGLAARHESAVRAAVGAPPIGPGWVLAVCAIPVAAAAAVVAIPGRVWAGFGMVAVVAAASIGLPAPAQASGPDVPERPVMLYSPLSEPGSVRDRAERLADRWVADGGREARAVVVAVPTGSGWIDAGTVDGFTGYFGGSVRVVALQYDDVASWRAFISSPDRAGTSASAVLDAVWSRISGLPEARRPRVYLAGQSLGAVGADAARRWANDSGVELAGTVLAGPPAGSVDRVAPCERRVVLANADDPVPGFAPSLLWHPIDRIPGDGDDRHHSESPPWLPVVSMVGTVLDLAGSLKVPAGHGHRYGVEQGLAAGNMPAGCQPTGPRAAS</sequence>
<feature type="domain" description="Alpha/beta-hydrolase catalytic" evidence="2">
    <location>
        <begin position="164"/>
        <end position="309"/>
    </location>
</feature>
<gene>
    <name evidence="3" type="ORF">GCM10009855_30320</name>
</gene>
<proteinExistence type="predicted"/>
<organism evidence="3 4">
    <name type="scientific">Gordonia cholesterolivorans</name>
    <dbReference type="NCBI Taxonomy" id="559625"/>
    <lineage>
        <taxon>Bacteria</taxon>
        <taxon>Bacillati</taxon>
        <taxon>Actinomycetota</taxon>
        <taxon>Actinomycetes</taxon>
        <taxon>Mycobacteriales</taxon>
        <taxon>Gordoniaceae</taxon>
        <taxon>Gordonia</taxon>
    </lineage>
</organism>
<dbReference type="EMBL" id="BAAARB010000019">
    <property type="protein sequence ID" value="GAA2388130.1"/>
    <property type="molecule type" value="Genomic_DNA"/>
</dbReference>
<keyword evidence="4" id="KW-1185">Reference proteome</keyword>
<dbReference type="SUPFAM" id="SSF53474">
    <property type="entry name" value="alpha/beta-Hydrolases"/>
    <property type="match status" value="1"/>
</dbReference>
<feature type="transmembrane region" description="Helical" evidence="1">
    <location>
        <begin position="31"/>
        <end position="55"/>
    </location>
</feature>
<evidence type="ECO:0000313" key="4">
    <source>
        <dbReference type="Proteomes" id="UP001501170"/>
    </source>
</evidence>
<feature type="transmembrane region" description="Helical" evidence="1">
    <location>
        <begin position="131"/>
        <end position="149"/>
    </location>
</feature>
<reference evidence="4" key="1">
    <citation type="journal article" date="2019" name="Int. J. Syst. Evol. Microbiol.">
        <title>The Global Catalogue of Microorganisms (GCM) 10K type strain sequencing project: providing services to taxonomists for standard genome sequencing and annotation.</title>
        <authorList>
            <consortium name="The Broad Institute Genomics Platform"/>
            <consortium name="The Broad Institute Genome Sequencing Center for Infectious Disease"/>
            <person name="Wu L."/>
            <person name="Ma J."/>
        </authorList>
    </citation>
    <scope>NUCLEOTIDE SEQUENCE [LARGE SCALE GENOMIC DNA]</scope>
    <source>
        <strain evidence="4">JCM 16227</strain>
    </source>
</reference>
<dbReference type="Proteomes" id="UP001501170">
    <property type="component" value="Unassembled WGS sequence"/>
</dbReference>
<keyword evidence="1" id="KW-0812">Transmembrane</keyword>
<comment type="caution">
    <text evidence="3">The sequence shown here is derived from an EMBL/GenBank/DDBJ whole genome shotgun (WGS) entry which is preliminary data.</text>
</comment>
<feature type="transmembrane region" description="Helical" evidence="1">
    <location>
        <begin position="67"/>
        <end position="86"/>
    </location>
</feature>
<evidence type="ECO:0000313" key="3">
    <source>
        <dbReference type="EMBL" id="GAA2388130.1"/>
    </source>
</evidence>
<evidence type="ECO:0000259" key="2">
    <source>
        <dbReference type="Pfam" id="PF10081"/>
    </source>
</evidence>
<feature type="domain" description="Alpha/beta-hydrolase catalytic" evidence="2">
    <location>
        <begin position="318"/>
        <end position="388"/>
    </location>
</feature>
<accession>A0ABP5UW64</accession>
<dbReference type="Pfam" id="PF10081">
    <property type="entry name" value="Abhydrolase_9"/>
    <property type="match status" value="2"/>
</dbReference>
<dbReference type="RefSeq" id="WP_006895921.1">
    <property type="nucleotide sequence ID" value="NZ_BAAARB010000019.1"/>
</dbReference>
<name>A0ABP5UW64_9ACTN</name>
<dbReference type="InterPro" id="IPR029058">
    <property type="entry name" value="AB_hydrolase_fold"/>
</dbReference>
<feature type="transmembrane region" description="Helical" evidence="1">
    <location>
        <begin position="106"/>
        <end position="124"/>
    </location>
</feature>
<dbReference type="InterPro" id="IPR027787">
    <property type="entry name" value="Alpha/beta-hydrolase_catalytic"/>
</dbReference>
<protein>
    <recommendedName>
        <fullName evidence="2">Alpha/beta-hydrolase catalytic domain-containing protein</fullName>
    </recommendedName>
</protein>
<keyword evidence="1" id="KW-1133">Transmembrane helix</keyword>